<dbReference type="InterPro" id="IPR019734">
    <property type="entry name" value="TPR_rpt"/>
</dbReference>
<dbReference type="OrthoDB" id="5850448at2759"/>
<dbReference type="WBParaSite" id="ASIM_0000300701-mRNA-1">
    <property type="protein sequence ID" value="ASIM_0000300701-mRNA-1"/>
    <property type="gene ID" value="ASIM_0000300701"/>
</dbReference>
<feature type="domain" description="Prolyl 4-hydroxylase peptide-substrate-binding" evidence="2">
    <location>
        <begin position="30"/>
        <end position="119"/>
    </location>
</feature>
<evidence type="ECO:0000259" key="2">
    <source>
        <dbReference type="Pfam" id="PF23558"/>
    </source>
</evidence>
<dbReference type="AlphaFoldDB" id="A0A0M3J623"/>
<name>A0A0M3J623_ANISI</name>
<keyword evidence="1" id="KW-0802">TPR repeat</keyword>
<reference evidence="3 4" key="2">
    <citation type="submission" date="2018-11" db="EMBL/GenBank/DDBJ databases">
        <authorList>
            <consortium name="Pathogen Informatics"/>
        </authorList>
    </citation>
    <scope>NUCLEOTIDE SEQUENCE [LARGE SCALE GENOMIC DNA]</scope>
</reference>
<dbReference type="InterPro" id="IPR059068">
    <property type="entry name" value="TPR_P4H"/>
</dbReference>
<evidence type="ECO:0000313" key="4">
    <source>
        <dbReference type="Proteomes" id="UP000267096"/>
    </source>
</evidence>
<dbReference type="Pfam" id="PF23558">
    <property type="entry name" value="TPR_P4H"/>
    <property type="match status" value="1"/>
</dbReference>
<dbReference type="Gene3D" id="1.25.40.10">
    <property type="entry name" value="Tetratricopeptide repeat domain"/>
    <property type="match status" value="1"/>
</dbReference>
<organism evidence="5">
    <name type="scientific">Anisakis simplex</name>
    <name type="common">Herring worm</name>
    <dbReference type="NCBI Taxonomy" id="6269"/>
    <lineage>
        <taxon>Eukaryota</taxon>
        <taxon>Metazoa</taxon>
        <taxon>Ecdysozoa</taxon>
        <taxon>Nematoda</taxon>
        <taxon>Chromadorea</taxon>
        <taxon>Rhabditida</taxon>
        <taxon>Spirurina</taxon>
        <taxon>Ascaridomorpha</taxon>
        <taxon>Ascaridoidea</taxon>
        <taxon>Anisakidae</taxon>
        <taxon>Anisakis</taxon>
        <taxon>Anisakis simplex complex</taxon>
    </lineage>
</organism>
<dbReference type="InterPro" id="IPR011990">
    <property type="entry name" value="TPR-like_helical_dom_sf"/>
</dbReference>
<reference evidence="5" key="1">
    <citation type="submission" date="2017-02" db="UniProtKB">
        <authorList>
            <consortium name="WormBaseParasite"/>
        </authorList>
    </citation>
    <scope>IDENTIFICATION</scope>
</reference>
<dbReference type="Proteomes" id="UP000267096">
    <property type="component" value="Unassembled WGS sequence"/>
</dbReference>
<gene>
    <name evidence="3" type="ORF">ASIM_LOCUS2856</name>
</gene>
<keyword evidence="4" id="KW-1185">Reference proteome</keyword>
<dbReference type="EMBL" id="UYRR01004081">
    <property type="protein sequence ID" value="VDK20745.1"/>
    <property type="molecule type" value="Genomic_DNA"/>
</dbReference>
<evidence type="ECO:0000313" key="3">
    <source>
        <dbReference type="EMBL" id="VDK20745.1"/>
    </source>
</evidence>
<sequence length="225" mass="26249">MRLQDTYRLDTADIANGKILTAKQTEGFTANDCYNIGRHAYTAEDYYHTILWMEEAKKRLPKESDSQPLLEEILEYLAFALYKQGNLKRALQTTEELTKLNPQHARARNNVKWYQDLLVKDGVKPSDHRRNIPPLDNQRPDDGMKDSERTIYEALCRNEVPVSVKATSKLYCYYKMDRPFLRLAPFKVEIVRFNPLAVLFIGVISDEEVERIQLIATPKVRIHFL</sequence>
<evidence type="ECO:0000256" key="1">
    <source>
        <dbReference type="PROSITE-ProRule" id="PRU00339"/>
    </source>
</evidence>
<dbReference type="FunFam" id="1.25.40.10:FF:000006">
    <property type="entry name" value="Prolyl 4-hydroxylase subunit alpha 2"/>
    <property type="match status" value="1"/>
</dbReference>
<accession>A0A0M3J623</accession>
<dbReference type="PROSITE" id="PS50005">
    <property type="entry name" value="TPR"/>
    <property type="match status" value="1"/>
</dbReference>
<evidence type="ECO:0000313" key="5">
    <source>
        <dbReference type="WBParaSite" id="ASIM_0000300701-mRNA-1"/>
    </source>
</evidence>
<protein>
    <submittedName>
        <fullName evidence="5">Prolyl 4-hydroxylase subunit alpha-1 (inferred by orthology to a C. elegans protein)</fullName>
    </submittedName>
</protein>
<proteinExistence type="predicted"/>
<dbReference type="SUPFAM" id="SSF48452">
    <property type="entry name" value="TPR-like"/>
    <property type="match status" value="1"/>
</dbReference>
<feature type="repeat" description="TPR" evidence="1">
    <location>
        <begin position="71"/>
        <end position="104"/>
    </location>
</feature>